<keyword evidence="9" id="KW-1185">Reference proteome</keyword>
<evidence type="ECO:0000256" key="4">
    <source>
        <dbReference type="ARBA" id="ARBA00023136"/>
    </source>
</evidence>
<dbReference type="SMART" id="SM00752">
    <property type="entry name" value="HTTM"/>
    <property type="match status" value="1"/>
</dbReference>
<dbReference type="InterPro" id="IPR052964">
    <property type="entry name" value="Sporulation_signal_mat"/>
</dbReference>
<dbReference type="GO" id="GO:0012505">
    <property type="term" value="C:endomembrane system"/>
    <property type="evidence" value="ECO:0007669"/>
    <property type="project" value="UniProtKB-SubCell"/>
</dbReference>
<dbReference type="AlphaFoldDB" id="A0AA44DAS4"/>
<evidence type="ECO:0000256" key="2">
    <source>
        <dbReference type="ARBA" id="ARBA00022692"/>
    </source>
</evidence>
<evidence type="ECO:0000256" key="5">
    <source>
        <dbReference type="SAM" id="MobiDB-lite"/>
    </source>
</evidence>
<dbReference type="EMBL" id="JAAXOU010000022">
    <property type="protein sequence ID" value="NKY13351.1"/>
    <property type="molecule type" value="Genomic_DNA"/>
</dbReference>
<name>A0AA44DAS4_STRE0</name>
<feature type="region of interest" description="Disordered" evidence="5">
    <location>
        <begin position="313"/>
        <end position="333"/>
    </location>
</feature>
<keyword evidence="2 6" id="KW-0812">Transmembrane</keyword>
<dbReference type="RefSeq" id="WP_168437623.1">
    <property type="nucleotide sequence ID" value="NZ_JAAXOU010000022.1"/>
</dbReference>
<evidence type="ECO:0000313" key="9">
    <source>
        <dbReference type="Proteomes" id="UP000570003"/>
    </source>
</evidence>
<dbReference type="Proteomes" id="UP000570003">
    <property type="component" value="Unassembled WGS sequence"/>
</dbReference>
<keyword evidence="3 6" id="KW-1133">Transmembrane helix</keyword>
<sequence length="333" mass="35404">MLLRIGAGLTAITARDPFGNVLGVSRSLLASATFLTLAVNGPDTLFVPPAPGTAGRAQQCGGAPAIGLFCVAPSLEAGRLAALAVLLVVIAGWRPRWTCVPHWYVAFSVQNNATVLDGGDQVCAVVTLLLVPVGLCDGRRWHWTSPVRGDTDDPVLGLSYARRLTALAFLLLIQVQVFVIYFQAGVAKLGVQEWADGTAMYYWLSDPVFGATAWQQWVLRPILVNGFSVTLFTWSVLVGEIALAVGLLVPWRLRRPFLLASLAFHAGIAFFMGITTFSLTMAAVDLLAYRSVYDPLPVPTGALRAVRRKDGTEATGKAGDLPGAPTGAVCTGK</sequence>
<evidence type="ECO:0000256" key="1">
    <source>
        <dbReference type="ARBA" id="ARBA00004127"/>
    </source>
</evidence>
<organism evidence="8 9">
    <name type="scientific">Streptomyces somaliensis (strain ATCC 33201 / DSM 40738 / JCM 12659 / KCTC 9044 / NCTC 11332 / NRRL B-12077 / IP 733)</name>
    <dbReference type="NCBI Taxonomy" id="1134445"/>
    <lineage>
        <taxon>Bacteria</taxon>
        <taxon>Bacillati</taxon>
        <taxon>Actinomycetota</taxon>
        <taxon>Actinomycetes</taxon>
        <taxon>Kitasatosporales</taxon>
        <taxon>Streptomycetaceae</taxon>
        <taxon>Streptomyces</taxon>
    </lineage>
</organism>
<evidence type="ECO:0000259" key="7">
    <source>
        <dbReference type="SMART" id="SM00752"/>
    </source>
</evidence>
<dbReference type="NCBIfam" id="TIGR04033">
    <property type="entry name" value="export_SdpB"/>
    <property type="match status" value="1"/>
</dbReference>
<keyword evidence="4 6" id="KW-0472">Membrane</keyword>
<dbReference type="InterPro" id="IPR011020">
    <property type="entry name" value="HTTM-like"/>
</dbReference>
<protein>
    <submittedName>
        <fullName evidence="8">HTTM domain-containing protein</fullName>
    </submittedName>
</protein>
<gene>
    <name evidence="8" type="ORF">HGA06_03950</name>
</gene>
<feature type="domain" description="HTTM-like" evidence="7">
    <location>
        <begin position="14"/>
        <end position="293"/>
    </location>
</feature>
<proteinExistence type="predicted"/>
<dbReference type="Pfam" id="PF05090">
    <property type="entry name" value="HTTM"/>
    <property type="match status" value="1"/>
</dbReference>
<dbReference type="InterPro" id="IPR053934">
    <property type="entry name" value="HTTM_dom"/>
</dbReference>
<comment type="subcellular location">
    <subcellularLocation>
        <location evidence="1">Endomembrane system</location>
        <topology evidence="1">Multi-pass membrane protein</topology>
    </subcellularLocation>
</comment>
<comment type="caution">
    <text evidence="8">The sequence shown here is derived from an EMBL/GenBank/DDBJ whole genome shotgun (WGS) entry which is preliminary data.</text>
</comment>
<evidence type="ECO:0000313" key="8">
    <source>
        <dbReference type="EMBL" id="NKY13351.1"/>
    </source>
</evidence>
<feature type="transmembrane region" description="Helical" evidence="6">
    <location>
        <begin position="231"/>
        <end position="251"/>
    </location>
</feature>
<evidence type="ECO:0000256" key="6">
    <source>
        <dbReference type="SAM" id="Phobius"/>
    </source>
</evidence>
<feature type="transmembrane region" description="Helical" evidence="6">
    <location>
        <begin position="164"/>
        <end position="184"/>
    </location>
</feature>
<dbReference type="PANTHER" id="PTHR39535:SF2">
    <property type="entry name" value="HTTM DOMAIN-CONTAINING PROTEIN"/>
    <property type="match status" value="1"/>
</dbReference>
<evidence type="ECO:0000256" key="3">
    <source>
        <dbReference type="ARBA" id="ARBA00022989"/>
    </source>
</evidence>
<accession>A0AA44DAS4</accession>
<feature type="transmembrane region" description="Helical" evidence="6">
    <location>
        <begin position="263"/>
        <end position="289"/>
    </location>
</feature>
<dbReference type="InterPro" id="IPR023894">
    <property type="entry name" value="Sporulation_SdpB"/>
</dbReference>
<reference evidence="8 9" key="1">
    <citation type="submission" date="2020-04" db="EMBL/GenBank/DDBJ databases">
        <title>MicrobeNet Type strains.</title>
        <authorList>
            <person name="Nicholson A.C."/>
        </authorList>
    </citation>
    <scope>NUCLEOTIDE SEQUENCE [LARGE SCALE GENOMIC DNA]</scope>
    <source>
        <strain evidence="8 9">DSM 40738</strain>
    </source>
</reference>
<dbReference type="PANTHER" id="PTHR39535">
    <property type="entry name" value="SPORULATION-DELAYING PROTEIN SDPB"/>
    <property type="match status" value="1"/>
</dbReference>